<evidence type="ECO:0000259" key="1">
    <source>
        <dbReference type="Pfam" id="PF02557"/>
    </source>
</evidence>
<sequence>MLSQLQLTGRDRSHLIEWRPGHWLQPEVAQAMEHMSQAAHHAGIDLQPVSTYRDCQRQLAIWNSKWLGQRPILDINSRPLDINQLSEQQKLLAILTWSALPGASRHHWGTDLDVYDADAVNNCPEKFQLIPQEYAQGGPCHNLACWLDNNAQHFGFFRPYQHYSGGVAAEPWHLSHKACAQKMQSQLSLATLQQCIEELDILGKEAILANLPEIYRRFIQLDTEANHP</sequence>
<comment type="caution">
    <text evidence="2">The sequence shown here is derived from an EMBL/GenBank/DDBJ whole genome shotgun (WGS) entry which is preliminary data.</text>
</comment>
<dbReference type="InterPro" id="IPR003709">
    <property type="entry name" value="VanY-like_core_dom"/>
</dbReference>
<dbReference type="CDD" id="cd14847">
    <property type="entry name" value="DD-carboxypeptidase_like"/>
    <property type="match status" value="1"/>
</dbReference>
<dbReference type="GO" id="GO:0008233">
    <property type="term" value="F:peptidase activity"/>
    <property type="evidence" value="ECO:0007669"/>
    <property type="project" value="InterPro"/>
</dbReference>
<keyword evidence="3" id="KW-1185">Reference proteome</keyword>
<reference evidence="2" key="2">
    <citation type="submission" date="2020-09" db="EMBL/GenBank/DDBJ databases">
        <authorList>
            <person name="Sun Q."/>
            <person name="Zhou Y."/>
        </authorList>
    </citation>
    <scope>NUCLEOTIDE SEQUENCE</scope>
    <source>
        <strain evidence="2">CGMCC 1.7086</strain>
    </source>
</reference>
<accession>A0A917YZ24</accession>
<gene>
    <name evidence="2" type="ORF">GCM10010982_24810</name>
</gene>
<evidence type="ECO:0000313" key="2">
    <source>
        <dbReference type="EMBL" id="GGO70693.1"/>
    </source>
</evidence>
<dbReference type="PANTHER" id="PTHR34385">
    <property type="entry name" value="D-ALANYL-D-ALANINE CARBOXYPEPTIDASE"/>
    <property type="match status" value="1"/>
</dbReference>
<dbReference type="SUPFAM" id="SSF55166">
    <property type="entry name" value="Hedgehog/DD-peptidase"/>
    <property type="match status" value="1"/>
</dbReference>
<protein>
    <submittedName>
        <fullName evidence="2">Peptidase M15</fullName>
    </submittedName>
</protein>
<dbReference type="RefSeq" id="WP_188695430.1">
    <property type="nucleotide sequence ID" value="NZ_BMLS01000003.1"/>
</dbReference>
<dbReference type="InterPro" id="IPR009045">
    <property type="entry name" value="Zn_M74/Hedgehog-like"/>
</dbReference>
<dbReference type="AlphaFoldDB" id="A0A917YZ24"/>
<reference evidence="2" key="1">
    <citation type="journal article" date="2014" name="Int. J. Syst. Evol. Microbiol.">
        <title>Complete genome sequence of Corynebacterium casei LMG S-19264T (=DSM 44701T), isolated from a smear-ripened cheese.</title>
        <authorList>
            <consortium name="US DOE Joint Genome Institute (JGI-PGF)"/>
            <person name="Walter F."/>
            <person name="Albersmeier A."/>
            <person name="Kalinowski J."/>
            <person name="Ruckert C."/>
        </authorList>
    </citation>
    <scope>NUCLEOTIDE SEQUENCE</scope>
    <source>
        <strain evidence="2">CGMCC 1.7086</strain>
    </source>
</reference>
<dbReference type="PANTHER" id="PTHR34385:SF1">
    <property type="entry name" value="PEPTIDOGLYCAN L-ALANYL-D-GLUTAMATE ENDOPEPTIDASE CWLK"/>
    <property type="match status" value="1"/>
</dbReference>
<dbReference type="Proteomes" id="UP000606935">
    <property type="component" value="Unassembled WGS sequence"/>
</dbReference>
<dbReference type="Pfam" id="PF02557">
    <property type="entry name" value="VanY"/>
    <property type="match status" value="1"/>
</dbReference>
<proteinExistence type="predicted"/>
<dbReference type="EMBL" id="BMLS01000003">
    <property type="protein sequence ID" value="GGO70693.1"/>
    <property type="molecule type" value="Genomic_DNA"/>
</dbReference>
<dbReference type="Gene3D" id="3.30.1380.10">
    <property type="match status" value="1"/>
</dbReference>
<feature type="domain" description="D-alanyl-D-alanine carboxypeptidase-like core" evidence="1">
    <location>
        <begin position="22"/>
        <end position="176"/>
    </location>
</feature>
<dbReference type="GO" id="GO:0006508">
    <property type="term" value="P:proteolysis"/>
    <property type="evidence" value="ECO:0007669"/>
    <property type="project" value="InterPro"/>
</dbReference>
<evidence type="ECO:0000313" key="3">
    <source>
        <dbReference type="Proteomes" id="UP000606935"/>
    </source>
</evidence>
<name>A0A917YZ24_9ALTE</name>
<organism evidence="2 3">
    <name type="scientific">Bowmanella pacifica</name>
    <dbReference type="NCBI Taxonomy" id="502051"/>
    <lineage>
        <taxon>Bacteria</taxon>
        <taxon>Pseudomonadati</taxon>
        <taxon>Pseudomonadota</taxon>
        <taxon>Gammaproteobacteria</taxon>
        <taxon>Alteromonadales</taxon>
        <taxon>Alteromonadaceae</taxon>
        <taxon>Bowmanella</taxon>
    </lineage>
</organism>
<dbReference type="InterPro" id="IPR052179">
    <property type="entry name" value="DD-CPase-like"/>
</dbReference>